<protein>
    <submittedName>
        <fullName evidence="7">O-antigen ligase</fullName>
    </submittedName>
</protein>
<keyword evidence="2 5" id="KW-0812">Transmembrane</keyword>
<dbReference type="InterPro" id="IPR051533">
    <property type="entry name" value="WaaL-like"/>
</dbReference>
<dbReference type="AlphaFoldDB" id="A0A1I7NVC3"/>
<proteinExistence type="predicted"/>
<evidence type="ECO:0000256" key="4">
    <source>
        <dbReference type="ARBA" id="ARBA00023136"/>
    </source>
</evidence>
<feature type="transmembrane region" description="Helical" evidence="5">
    <location>
        <begin position="49"/>
        <end position="68"/>
    </location>
</feature>
<feature type="transmembrane region" description="Helical" evidence="5">
    <location>
        <begin position="22"/>
        <end position="43"/>
    </location>
</feature>
<sequence length="427" mass="46020">MPTSAEAAETAPRLAPAAPISLSIRASTLAGMLVAIATMLSTIVFSEPAIADGLMVMVIGVLPVLHVLKFGNAAFVNYSAWIALFALGFAGTMLSTTFQTAFVHQLVTLFLATGAFVIAGYVAKDPEPRAKLVLVCYVAACLIATAAAFAGYFRLIPSTYDLFTNYDRARGTFKDPNVYGAAVAPAIVSVVWVMLRGRPAHALMAAAVALPLVIGLLISFSRGAWVSTIFSVFILIGIVLFRSRRSSDFNRFGKVTIIGIVGLMSALAVATQIDQVRDLLGQRANLDQSYDEGPNGRFGGQQKARALIVEHPFGIGTHTFRDTYHHEEPHNVYLTQFLNAGWLGGLIYIMTVAVTLYLGFRTALQRTRLQGPAVIAFASFAGLAFEGFVIDSDHWRHFFLMAGLIWGLADATPPASDPRRRADDIEA</sequence>
<name>A0A1I7NVC3_9HYPH</name>
<dbReference type="GO" id="GO:0016020">
    <property type="term" value="C:membrane"/>
    <property type="evidence" value="ECO:0007669"/>
    <property type="project" value="UniProtKB-SubCell"/>
</dbReference>
<reference evidence="8" key="1">
    <citation type="submission" date="2016-10" db="EMBL/GenBank/DDBJ databases">
        <authorList>
            <person name="Varghese N."/>
            <person name="Submissions S."/>
        </authorList>
    </citation>
    <scope>NUCLEOTIDE SEQUENCE [LARGE SCALE GENOMIC DNA]</scope>
    <source>
        <strain evidence="8">DSM 1565</strain>
    </source>
</reference>
<organism evidence="7 8">
    <name type="scientific">Hyphomicrobium facile</name>
    <dbReference type="NCBI Taxonomy" id="51670"/>
    <lineage>
        <taxon>Bacteria</taxon>
        <taxon>Pseudomonadati</taxon>
        <taxon>Pseudomonadota</taxon>
        <taxon>Alphaproteobacteria</taxon>
        <taxon>Hyphomicrobiales</taxon>
        <taxon>Hyphomicrobiaceae</taxon>
        <taxon>Hyphomicrobium</taxon>
    </lineage>
</organism>
<dbReference type="OrthoDB" id="9796592at2"/>
<keyword evidence="4 5" id="KW-0472">Membrane</keyword>
<feature type="transmembrane region" description="Helical" evidence="5">
    <location>
        <begin position="176"/>
        <end position="195"/>
    </location>
</feature>
<dbReference type="EMBL" id="FPCH01000004">
    <property type="protein sequence ID" value="SFV38619.1"/>
    <property type="molecule type" value="Genomic_DNA"/>
</dbReference>
<evidence type="ECO:0000256" key="2">
    <source>
        <dbReference type="ARBA" id="ARBA00022692"/>
    </source>
</evidence>
<feature type="transmembrane region" description="Helical" evidence="5">
    <location>
        <begin position="224"/>
        <end position="243"/>
    </location>
</feature>
<evidence type="ECO:0000256" key="5">
    <source>
        <dbReference type="SAM" id="Phobius"/>
    </source>
</evidence>
<feature type="transmembrane region" description="Helical" evidence="5">
    <location>
        <begin position="134"/>
        <end position="156"/>
    </location>
</feature>
<dbReference type="InterPro" id="IPR007016">
    <property type="entry name" value="O-antigen_ligase-rel_domated"/>
</dbReference>
<feature type="transmembrane region" description="Helical" evidence="5">
    <location>
        <begin position="75"/>
        <end position="96"/>
    </location>
</feature>
<feature type="transmembrane region" description="Helical" evidence="5">
    <location>
        <begin position="202"/>
        <end position="218"/>
    </location>
</feature>
<dbReference type="STRING" id="51670.SAMN04488557_3759"/>
<accession>A0A1I7NVC3</accession>
<feature type="transmembrane region" description="Helical" evidence="5">
    <location>
        <begin position="340"/>
        <end position="360"/>
    </location>
</feature>
<evidence type="ECO:0000256" key="1">
    <source>
        <dbReference type="ARBA" id="ARBA00004141"/>
    </source>
</evidence>
<feature type="transmembrane region" description="Helical" evidence="5">
    <location>
        <begin position="372"/>
        <end position="389"/>
    </location>
</feature>
<keyword evidence="3 5" id="KW-1133">Transmembrane helix</keyword>
<feature type="domain" description="O-antigen ligase-related" evidence="6">
    <location>
        <begin position="208"/>
        <end position="349"/>
    </location>
</feature>
<keyword evidence="7" id="KW-0436">Ligase</keyword>
<comment type="subcellular location">
    <subcellularLocation>
        <location evidence="1">Membrane</location>
        <topology evidence="1">Multi-pass membrane protein</topology>
    </subcellularLocation>
</comment>
<feature type="transmembrane region" description="Helical" evidence="5">
    <location>
        <begin position="255"/>
        <end position="273"/>
    </location>
</feature>
<dbReference type="GO" id="GO:0016874">
    <property type="term" value="F:ligase activity"/>
    <property type="evidence" value="ECO:0007669"/>
    <property type="project" value="UniProtKB-KW"/>
</dbReference>
<feature type="transmembrane region" description="Helical" evidence="5">
    <location>
        <begin position="102"/>
        <end position="122"/>
    </location>
</feature>
<evidence type="ECO:0000313" key="8">
    <source>
        <dbReference type="Proteomes" id="UP000199423"/>
    </source>
</evidence>
<dbReference type="Proteomes" id="UP000199423">
    <property type="component" value="Unassembled WGS sequence"/>
</dbReference>
<evidence type="ECO:0000256" key="3">
    <source>
        <dbReference type="ARBA" id="ARBA00022989"/>
    </source>
</evidence>
<dbReference type="PANTHER" id="PTHR37422">
    <property type="entry name" value="TEICHURONIC ACID BIOSYNTHESIS PROTEIN TUAE"/>
    <property type="match status" value="1"/>
</dbReference>
<gene>
    <name evidence="7" type="ORF">SAMN04488557_3759</name>
</gene>
<evidence type="ECO:0000313" key="7">
    <source>
        <dbReference type="EMBL" id="SFV38619.1"/>
    </source>
</evidence>
<dbReference type="PANTHER" id="PTHR37422:SF21">
    <property type="entry name" value="EXOQ-LIKE PROTEIN"/>
    <property type="match status" value="1"/>
</dbReference>
<dbReference type="Pfam" id="PF04932">
    <property type="entry name" value="Wzy_C"/>
    <property type="match status" value="1"/>
</dbReference>
<dbReference type="RefSeq" id="WP_092869287.1">
    <property type="nucleotide sequence ID" value="NZ_FPCH01000004.1"/>
</dbReference>
<keyword evidence="8" id="KW-1185">Reference proteome</keyword>
<evidence type="ECO:0000259" key="6">
    <source>
        <dbReference type="Pfam" id="PF04932"/>
    </source>
</evidence>